<dbReference type="RefSeq" id="WP_130523484.1">
    <property type="nucleotide sequence ID" value="NZ_SHLZ01000004.1"/>
</dbReference>
<dbReference type="Proteomes" id="UP000292087">
    <property type="component" value="Unassembled WGS sequence"/>
</dbReference>
<dbReference type="AlphaFoldDB" id="A0A4V2HF50"/>
<gene>
    <name evidence="1" type="ORF">EA656_09545</name>
</gene>
<evidence type="ECO:0000313" key="1">
    <source>
        <dbReference type="EMBL" id="TAA35895.1"/>
    </source>
</evidence>
<comment type="caution">
    <text evidence="1">The sequence shown here is derived from an EMBL/GenBank/DDBJ whole genome shotgun (WGS) entry which is preliminary data.</text>
</comment>
<protein>
    <recommendedName>
        <fullName evidence="3">TrbM protein</fullName>
    </recommendedName>
</protein>
<accession>A0A4V2HF50</accession>
<name>A0A4V2HF50_9GAMM</name>
<dbReference type="EMBL" id="SHMF01000002">
    <property type="protein sequence ID" value="TAA35895.1"/>
    <property type="molecule type" value="Genomic_DNA"/>
</dbReference>
<proteinExistence type="predicted"/>
<evidence type="ECO:0000313" key="2">
    <source>
        <dbReference type="Proteomes" id="UP000292087"/>
    </source>
</evidence>
<reference evidence="1 2" key="1">
    <citation type="submission" date="2019-02" db="EMBL/GenBank/DDBJ databases">
        <title>WGS of Pseudoxanthomonas species novum from clinical isolates.</title>
        <authorList>
            <person name="Bernier A.-M."/>
            <person name="Bernard K."/>
            <person name="Vachon A."/>
        </authorList>
    </citation>
    <scope>NUCLEOTIDE SEQUENCE [LARGE SCALE GENOMIC DNA]</scope>
    <source>
        <strain evidence="1 2">NML140781</strain>
    </source>
</reference>
<organism evidence="1 2">
    <name type="scientific">Pseudoxanthomonas winnipegensis</name>
    <dbReference type="NCBI Taxonomy" id="2480810"/>
    <lineage>
        <taxon>Bacteria</taxon>
        <taxon>Pseudomonadati</taxon>
        <taxon>Pseudomonadota</taxon>
        <taxon>Gammaproteobacteria</taxon>
        <taxon>Lysobacterales</taxon>
        <taxon>Lysobacteraceae</taxon>
        <taxon>Pseudoxanthomonas</taxon>
    </lineage>
</organism>
<evidence type="ECO:0008006" key="3">
    <source>
        <dbReference type="Google" id="ProtNLM"/>
    </source>
</evidence>
<sequence length="118" mass="12601">MVRQLEVDMNGSFEFRSALFKVLLFLTSILCVGSAGAQDFTGPCVAVLCLAGKMEGGEGGPGCVAAEQIYFSIRVFDPYYDPAATSAARMLYLQGCATEHLGQKEAVNAIYGTWFSGP</sequence>